<dbReference type="GeneID" id="87823908"/>
<evidence type="ECO:0000313" key="3">
    <source>
        <dbReference type="Proteomes" id="UP001302602"/>
    </source>
</evidence>
<keyword evidence="1" id="KW-0812">Transmembrane</keyword>
<reference evidence="2" key="1">
    <citation type="journal article" date="2023" name="Mol. Phylogenet. Evol.">
        <title>Genome-scale phylogeny and comparative genomics of the fungal order Sordariales.</title>
        <authorList>
            <person name="Hensen N."/>
            <person name="Bonometti L."/>
            <person name="Westerberg I."/>
            <person name="Brannstrom I.O."/>
            <person name="Guillou S."/>
            <person name="Cros-Aarteil S."/>
            <person name="Calhoun S."/>
            <person name="Haridas S."/>
            <person name="Kuo A."/>
            <person name="Mondo S."/>
            <person name="Pangilinan J."/>
            <person name="Riley R."/>
            <person name="LaButti K."/>
            <person name="Andreopoulos B."/>
            <person name="Lipzen A."/>
            <person name="Chen C."/>
            <person name="Yan M."/>
            <person name="Daum C."/>
            <person name="Ng V."/>
            <person name="Clum A."/>
            <person name="Steindorff A."/>
            <person name="Ohm R.A."/>
            <person name="Martin F."/>
            <person name="Silar P."/>
            <person name="Natvig D.O."/>
            <person name="Lalanne C."/>
            <person name="Gautier V."/>
            <person name="Ament-Velasquez S.L."/>
            <person name="Kruys A."/>
            <person name="Hutchinson M.I."/>
            <person name="Powell A.J."/>
            <person name="Barry K."/>
            <person name="Miller A.N."/>
            <person name="Grigoriev I.V."/>
            <person name="Debuchy R."/>
            <person name="Gladieux P."/>
            <person name="Hiltunen Thoren M."/>
            <person name="Johannesson H."/>
        </authorList>
    </citation>
    <scope>NUCLEOTIDE SEQUENCE</scope>
    <source>
        <strain evidence="2">CBS 731.68</strain>
    </source>
</reference>
<sequence length="215" mass="24960">MMRQRSGGTVQDDGTLRHSTWGCYSPLGQTDPPPPNDDVLGTYKHIPIHDNIHIYIERATAVGLQRRHERCSAWSWFGCLGLGFLIYQSPYCRFPQVVTTGSSPETRTWKEWEGDDIFWRRFLSIVILLFSFWLYSSFSCRPLFTFLPHPFVTCGLGFILLNIRRCLLAWLLEKRFWGGFPFVFLAVWQRVGFRDLLSPHLLSSSELKEKHAGDL</sequence>
<dbReference type="RefSeq" id="XP_062648130.1">
    <property type="nucleotide sequence ID" value="XM_062787138.1"/>
</dbReference>
<dbReference type="AlphaFoldDB" id="A0AAN6Z4Y1"/>
<keyword evidence="1" id="KW-0472">Membrane</keyword>
<keyword evidence="1" id="KW-1133">Transmembrane helix</keyword>
<proteinExistence type="predicted"/>
<evidence type="ECO:0000313" key="2">
    <source>
        <dbReference type="EMBL" id="KAK4124359.1"/>
    </source>
</evidence>
<name>A0AAN6Z4Y1_9PEZI</name>
<dbReference type="EMBL" id="MU853227">
    <property type="protein sequence ID" value="KAK4124359.1"/>
    <property type="molecule type" value="Genomic_DNA"/>
</dbReference>
<keyword evidence="3" id="KW-1185">Reference proteome</keyword>
<dbReference type="Proteomes" id="UP001302602">
    <property type="component" value="Unassembled WGS sequence"/>
</dbReference>
<gene>
    <name evidence="2" type="ORF">N657DRAFT_389045</name>
</gene>
<feature type="transmembrane region" description="Helical" evidence="1">
    <location>
        <begin position="117"/>
        <end position="136"/>
    </location>
</feature>
<organism evidence="2 3">
    <name type="scientific">Parathielavia appendiculata</name>
    <dbReference type="NCBI Taxonomy" id="2587402"/>
    <lineage>
        <taxon>Eukaryota</taxon>
        <taxon>Fungi</taxon>
        <taxon>Dikarya</taxon>
        <taxon>Ascomycota</taxon>
        <taxon>Pezizomycotina</taxon>
        <taxon>Sordariomycetes</taxon>
        <taxon>Sordariomycetidae</taxon>
        <taxon>Sordariales</taxon>
        <taxon>Chaetomiaceae</taxon>
        <taxon>Parathielavia</taxon>
    </lineage>
</organism>
<feature type="transmembrane region" description="Helical" evidence="1">
    <location>
        <begin position="142"/>
        <end position="163"/>
    </location>
</feature>
<comment type="caution">
    <text evidence="2">The sequence shown here is derived from an EMBL/GenBank/DDBJ whole genome shotgun (WGS) entry which is preliminary data.</text>
</comment>
<feature type="transmembrane region" description="Helical" evidence="1">
    <location>
        <begin position="175"/>
        <end position="193"/>
    </location>
</feature>
<evidence type="ECO:0000256" key="1">
    <source>
        <dbReference type="SAM" id="Phobius"/>
    </source>
</evidence>
<protein>
    <submittedName>
        <fullName evidence="2">Uncharacterized protein</fullName>
    </submittedName>
</protein>
<reference evidence="2" key="2">
    <citation type="submission" date="2023-05" db="EMBL/GenBank/DDBJ databases">
        <authorList>
            <consortium name="Lawrence Berkeley National Laboratory"/>
            <person name="Steindorff A."/>
            <person name="Hensen N."/>
            <person name="Bonometti L."/>
            <person name="Westerberg I."/>
            <person name="Brannstrom I.O."/>
            <person name="Guillou S."/>
            <person name="Cros-Aarteil S."/>
            <person name="Calhoun S."/>
            <person name="Haridas S."/>
            <person name="Kuo A."/>
            <person name="Mondo S."/>
            <person name="Pangilinan J."/>
            <person name="Riley R."/>
            <person name="Labutti K."/>
            <person name="Andreopoulos B."/>
            <person name="Lipzen A."/>
            <person name="Chen C."/>
            <person name="Yanf M."/>
            <person name="Daum C."/>
            <person name="Ng V."/>
            <person name="Clum A."/>
            <person name="Ohm R."/>
            <person name="Martin F."/>
            <person name="Silar P."/>
            <person name="Natvig D."/>
            <person name="Lalanne C."/>
            <person name="Gautier V."/>
            <person name="Ament-Velasquez S.L."/>
            <person name="Kruys A."/>
            <person name="Hutchinson M.I."/>
            <person name="Powell A.J."/>
            <person name="Barry K."/>
            <person name="Miller A.N."/>
            <person name="Grigoriev I.V."/>
            <person name="Debuchy R."/>
            <person name="Gladieux P."/>
            <person name="Thoren M.H."/>
            <person name="Johannesson H."/>
        </authorList>
    </citation>
    <scope>NUCLEOTIDE SEQUENCE</scope>
    <source>
        <strain evidence="2">CBS 731.68</strain>
    </source>
</reference>
<accession>A0AAN6Z4Y1</accession>